<name>A0A2T3JCK5_9GAMM</name>
<evidence type="ECO:0000256" key="2">
    <source>
        <dbReference type="SAM" id="SignalP"/>
    </source>
</evidence>
<dbReference type="AlphaFoldDB" id="A0A2T3JCK5"/>
<feature type="signal peptide" evidence="2">
    <location>
        <begin position="1"/>
        <end position="20"/>
    </location>
</feature>
<dbReference type="EMBL" id="PYMJ01000020">
    <property type="protein sequence ID" value="PSU46589.1"/>
    <property type="molecule type" value="Genomic_DNA"/>
</dbReference>
<accession>A0A2T3JCK5</accession>
<dbReference type="RefSeq" id="WP_107243952.1">
    <property type="nucleotide sequence ID" value="NZ_PYMJ01000020.1"/>
</dbReference>
<evidence type="ECO:0000256" key="1">
    <source>
        <dbReference type="SAM" id="MobiDB-lite"/>
    </source>
</evidence>
<gene>
    <name evidence="3" type="ORF">C9J12_17915</name>
</gene>
<evidence type="ECO:0000313" key="4">
    <source>
        <dbReference type="Proteomes" id="UP000240987"/>
    </source>
</evidence>
<keyword evidence="4" id="KW-1185">Reference proteome</keyword>
<dbReference type="Proteomes" id="UP000240987">
    <property type="component" value="Unassembled WGS sequence"/>
</dbReference>
<comment type="caution">
    <text evidence="3">The sequence shown here is derived from an EMBL/GenBank/DDBJ whole genome shotgun (WGS) entry which is preliminary data.</text>
</comment>
<feature type="region of interest" description="Disordered" evidence="1">
    <location>
        <begin position="44"/>
        <end position="77"/>
    </location>
</feature>
<proteinExistence type="predicted"/>
<protein>
    <submittedName>
        <fullName evidence="3">Uncharacterized protein</fullName>
    </submittedName>
</protein>
<keyword evidence="2" id="KW-0732">Signal</keyword>
<organism evidence="3 4">
    <name type="scientific">Photobacterium frigidiphilum</name>
    <dbReference type="NCBI Taxonomy" id="264736"/>
    <lineage>
        <taxon>Bacteria</taxon>
        <taxon>Pseudomonadati</taxon>
        <taxon>Pseudomonadota</taxon>
        <taxon>Gammaproteobacteria</taxon>
        <taxon>Vibrionales</taxon>
        <taxon>Vibrionaceae</taxon>
        <taxon>Photobacterium</taxon>
    </lineage>
</organism>
<feature type="chain" id="PRO_5015777987" evidence="2">
    <location>
        <begin position="21"/>
        <end position="126"/>
    </location>
</feature>
<reference evidence="3 4" key="1">
    <citation type="submission" date="2018-01" db="EMBL/GenBank/DDBJ databases">
        <title>Whole genome sequencing of Histamine producing bacteria.</title>
        <authorList>
            <person name="Butler K."/>
        </authorList>
    </citation>
    <scope>NUCLEOTIDE SEQUENCE [LARGE SCALE GENOMIC DNA]</scope>
    <source>
        <strain evidence="3 4">JCM 12947</strain>
    </source>
</reference>
<sequence>MKKNTLIVLLVGLFPMLSMAECVPSGVMENTVCVDSNGTVRTTYQHDDEFRSRNNLDQPRKNDPRGNPLGQSGDSVGFTFWTDEPENEFELNLTPKHQEITTKANDPTRSVMLSAETCDEYACSYP</sequence>
<feature type="compositionally biased region" description="Basic and acidic residues" evidence="1">
    <location>
        <begin position="44"/>
        <end position="64"/>
    </location>
</feature>
<evidence type="ECO:0000313" key="3">
    <source>
        <dbReference type="EMBL" id="PSU46589.1"/>
    </source>
</evidence>
<dbReference type="OrthoDB" id="9867229at2"/>